<dbReference type="AlphaFoldDB" id="A0A6A4C2F2"/>
<evidence type="ECO:0000256" key="1">
    <source>
        <dbReference type="SAM" id="Phobius"/>
    </source>
</evidence>
<organism evidence="3 4">
    <name type="scientific">Phytophthora fragariae</name>
    <dbReference type="NCBI Taxonomy" id="53985"/>
    <lineage>
        <taxon>Eukaryota</taxon>
        <taxon>Sar</taxon>
        <taxon>Stramenopiles</taxon>
        <taxon>Oomycota</taxon>
        <taxon>Peronosporomycetes</taxon>
        <taxon>Peronosporales</taxon>
        <taxon>Peronosporaceae</taxon>
        <taxon>Phytophthora</taxon>
    </lineage>
</organism>
<keyword evidence="1" id="KW-0472">Membrane</keyword>
<evidence type="ECO:0000313" key="2">
    <source>
        <dbReference type="EMBL" id="KAE9097894.1"/>
    </source>
</evidence>
<protein>
    <submittedName>
        <fullName evidence="3">Uncharacterized protein</fullName>
    </submittedName>
</protein>
<evidence type="ECO:0000313" key="4">
    <source>
        <dbReference type="Proteomes" id="UP000437068"/>
    </source>
</evidence>
<sequence>MLDNISHAPLFLSMTNMTSLPRVHLARREPHDCISAPIRHKTVVDWALGCWGFVFLEDAWILIGFLATGIVAFVQHKQHGLNVIATGDTGHSDCSEV</sequence>
<reference evidence="4 5" key="1">
    <citation type="submission" date="2018-08" db="EMBL/GenBank/DDBJ databases">
        <title>Genomic investigation of the strawberry pathogen Phytophthora fragariae indicates pathogenicity is determined by transcriptional variation in three key races.</title>
        <authorList>
            <person name="Adams T.M."/>
            <person name="Armitage A.D."/>
            <person name="Sobczyk M.K."/>
            <person name="Bates H.J."/>
            <person name="Dunwell J.M."/>
            <person name="Nellist C.F."/>
            <person name="Harrison R.J."/>
        </authorList>
    </citation>
    <scope>NUCLEOTIDE SEQUENCE [LARGE SCALE GENOMIC DNA]</scope>
    <source>
        <strain evidence="3 4">A4</strain>
        <strain evidence="2 5">NOV-5</strain>
    </source>
</reference>
<comment type="caution">
    <text evidence="3">The sequence shown here is derived from an EMBL/GenBank/DDBJ whole genome shotgun (WGS) entry which is preliminary data.</text>
</comment>
<feature type="transmembrane region" description="Helical" evidence="1">
    <location>
        <begin position="46"/>
        <end position="74"/>
    </location>
</feature>
<dbReference type="EMBL" id="QXGA01002430">
    <property type="protein sequence ID" value="KAE9097894.1"/>
    <property type="molecule type" value="Genomic_DNA"/>
</dbReference>
<keyword evidence="1" id="KW-0812">Transmembrane</keyword>
<dbReference type="Proteomes" id="UP000440732">
    <property type="component" value="Unassembled WGS sequence"/>
</dbReference>
<keyword evidence="1" id="KW-1133">Transmembrane helix</keyword>
<proteinExistence type="predicted"/>
<name>A0A6A4C2F2_9STRA</name>
<accession>A0A6A4C2F2</accession>
<evidence type="ECO:0000313" key="3">
    <source>
        <dbReference type="EMBL" id="KAE9282276.1"/>
    </source>
</evidence>
<gene>
    <name evidence="3" type="ORF">PF001_g23391</name>
    <name evidence="2" type="ORF">PF006_g23477</name>
</gene>
<evidence type="ECO:0000313" key="5">
    <source>
        <dbReference type="Proteomes" id="UP000440732"/>
    </source>
</evidence>
<dbReference type="EMBL" id="QXGE01002393">
    <property type="protein sequence ID" value="KAE9282276.1"/>
    <property type="molecule type" value="Genomic_DNA"/>
</dbReference>
<dbReference type="Proteomes" id="UP000437068">
    <property type="component" value="Unassembled WGS sequence"/>
</dbReference>